<accession>A0A8S3YY39</accession>
<dbReference type="InterPro" id="IPR000320">
    <property type="entry name" value="Hedgehog_signalling_dom"/>
</dbReference>
<keyword evidence="13" id="KW-0564">Palmitate</keyword>
<keyword evidence="10" id="KW-0068">Autocatalytic cleavage</keyword>
<feature type="region of interest" description="Disordered" evidence="16">
    <location>
        <begin position="223"/>
        <end position="242"/>
    </location>
</feature>
<dbReference type="SUPFAM" id="SSF51294">
    <property type="entry name" value="Hedgehog/intein (Hint) domain"/>
    <property type="match status" value="1"/>
</dbReference>
<dbReference type="GO" id="GO:0010468">
    <property type="term" value="P:regulation of gene expression"/>
    <property type="evidence" value="ECO:0007669"/>
    <property type="project" value="TreeGrafter"/>
</dbReference>
<evidence type="ECO:0000256" key="10">
    <source>
        <dbReference type="ARBA" id="ARBA00022813"/>
    </source>
</evidence>
<evidence type="ECO:0000256" key="14">
    <source>
        <dbReference type="ARBA" id="ARBA00023288"/>
    </source>
</evidence>
<dbReference type="Gene3D" id="3.30.1380.10">
    <property type="match status" value="1"/>
</dbReference>
<keyword evidence="20" id="KW-1185">Reference proteome</keyword>
<dbReference type="GO" id="GO:0007267">
    <property type="term" value="P:cell-cell signaling"/>
    <property type="evidence" value="ECO:0007669"/>
    <property type="project" value="InterPro"/>
</dbReference>
<dbReference type="OrthoDB" id="5212at2759"/>
<keyword evidence="14" id="KW-0449">Lipoprotein</keyword>
<dbReference type="FunFam" id="3.30.1380.10:FF:000005">
    <property type="entry name" value="Sonic hedgehog signaling molecule"/>
    <property type="match status" value="1"/>
</dbReference>
<dbReference type="Pfam" id="PF01079">
    <property type="entry name" value="Hint"/>
    <property type="match status" value="2"/>
</dbReference>
<evidence type="ECO:0008006" key="21">
    <source>
        <dbReference type="Google" id="ProtNLM"/>
    </source>
</evidence>
<evidence type="ECO:0000259" key="17">
    <source>
        <dbReference type="SMART" id="SM00305"/>
    </source>
</evidence>
<dbReference type="PROSITE" id="PS50817">
    <property type="entry name" value="INTEIN_N_TER"/>
    <property type="match status" value="1"/>
</dbReference>
<dbReference type="GO" id="GO:0016539">
    <property type="term" value="P:intein-mediated protein splicing"/>
    <property type="evidence" value="ECO:0007669"/>
    <property type="project" value="InterPro"/>
</dbReference>
<dbReference type="GO" id="GO:0016740">
    <property type="term" value="F:transferase activity"/>
    <property type="evidence" value="ECO:0007669"/>
    <property type="project" value="UniProtKB-KW"/>
</dbReference>
<organism evidence="19 20">
    <name type="scientific">Candidula unifasciata</name>
    <dbReference type="NCBI Taxonomy" id="100452"/>
    <lineage>
        <taxon>Eukaryota</taxon>
        <taxon>Metazoa</taxon>
        <taxon>Spiralia</taxon>
        <taxon>Lophotrochozoa</taxon>
        <taxon>Mollusca</taxon>
        <taxon>Gastropoda</taxon>
        <taxon>Heterobranchia</taxon>
        <taxon>Euthyneura</taxon>
        <taxon>Panpulmonata</taxon>
        <taxon>Eupulmonata</taxon>
        <taxon>Stylommatophora</taxon>
        <taxon>Helicina</taxon>
        <taxon>Helicoidea</taxon>
        <taxon>Geomitridae</taxon>
        <taxon>Candidula</taxon>
    </lineage>
</organism>
<evidence type="ECO:0000256" key="6">
    <source>
        <dbReference type="ARBA" id="ARBA00022679"/>
    </source>
</evidence>
<dbReference type="GO" id="GO:0005615">
    <property type="term" value="C:extracellular space"/>
    <property type="evidence" value="ECO:0007669"/>
    <property type="project" value="TreeGrafter"/>
</dbReference>
<dbReference type="GO" id="GO:0016540">
    <property type="term" value="P:protein autoprocessing"/>
    <property type="evidence" value="ECO:0007669"/>
    <property type="project" value="InterPro"/>
</dbReference>
<evidence type="ECO:0000256" key="13">
    <source>
        <dbReference type="ARBA" id="ARBA00023139"/>
    </source>
</evidence>
<evidence type="ECO:0000256" key="3">
    <source>
        <dbReference type="ARBA" id="ARBA00022473"/>
    </source>
</evidence>
<evidence type="ECO:0000259" key="18">
    <source>
        <dbReference type="SMART" id="SM00306"/>
    </source>
</evidence>
<feature type="domain" description="Hint" evidence="17">
    <location>
        <begin position="255"/>
        <end position="299"/>
    </location>
</feature>
<evidence type="ECO:0000256" key="5">
    <source>
        <dbReference type="ARBA" id="ARBA00022670"/>
    </source>
</evidence>
<evidence type="ECO:0000313" key="20">
    <source>
        <dbReference type="Proteomes" id="UP000678393"/>
    </source>
</evidence>
<dbReference type="InterPro" id="IPR036844">
    <property type="entry name" value="Hint_dom_sf"/>
</dbReference>
<dbReference type="Gene3D" id="2.170.16.10">
    <property type="entry name" value="Hedgehog/Intein (Hint) domain"/>
    <property type="match status" value="1"/>
</dbReference>
<dbReference type="GO" id="GO:0005113">
    <property type="term" value="F:patched binding"/>
    <property type="evidence" value="ECO:0007669"/>
    <property type="project" value="TreeGrafter"/>
</dbReference>
<keyword evidence="9" id="KW-0378">Hydrolase</keyword>
<dbReference type="Pfam" id="PF01085">
    <property type="entry name" value="HH_signal"/>
    <property type="match status" value="1"/>
</dbReference>
<evidence type="ECO:0000256" key="12">
    <source>
        <dbReference type="ARBA" id="ARBA00023136"/>
    </source>
</evidence>
<evidence type="ECO:0000256" key="2">
    <source>
        <dbReference type="ARBA" id="ARBA00010649"/>
    </source>
</evidence>
<keyword evidence="5" id="KW-0645">Protease</keyword>
<comment type="subcellular location">
    <subcellularLocation>
        <location evidence="1">Cell membrane</location>
        <topology evidence="1">Lipid-anchor</topology>
    </subcellularLocation>
</comment>
<dbReference type="InterPro" id="IPR006141">
    <property type="entry name" value="Intein_N"/>
</dbReference>
<keyword evidence="7" id="KW-0479">Metal-binding</keyword>
<feature type="domain" description="Hint" evidence="18">
    <location>
        <begin position="96"/>
        <end position="216"/>
    </location>
</feature>
<keyword evidence="12" id="KW-0472">Membrane</keyword>
<dbReference type="PANTHER" id="PTHR11889:SF31">
    <property type="entry name" value="PROTEIN HEDGEHOG"/>
    <property type="match status" value="1"/>
</dbReference>
<dbReference type="InterPro" id="IPR003587">
    <property type="entry name" value="Hint_dom_N"/>
</dbReference>
<evidence type="ECO:0000313" key="19">
    <source>
        <dbReference type="EMBL" id="CAG5120462.1"/>
    </source>
</evidence>
<keyword evidence="11" id="KW-0106">Calcium</keyword>
<reference evidence="19" key="1">
    <citation type="submission" date="2021-04" db="EMBL/GenBank/DDBJ databases">
        <authorList>
            <consortium name="Molecular Ecology Group"/>
        </authorList>
    </citation>
    <scope>NUCLEOTIDE SEQUENCE</scope>
</reference>
<dbReference type="PANTHER" id="PTHR11889">
    <property type="entry name" value="HEDGEHOG"/>
    <property type="match status" value="1"/>
</dbReference>
<gene>
    <name evidence="19" type="ORF">CUNI_LOCUS6020</name>
</gene>
<evidence type="ECO:0000256" key="15">
    <source>
        <dbReference type="ARBA" id="ARBA00048589"/>
    </source>
</evidence>
<evidence type="ECO:0000256" key="4">
    <source>
        <dbReference type="ARBA" id="ARBA00022475"/>
    </source>
</evidence>
<evidence type="ECO:0000256" key="11">
    <source>
        <dbReference type="ARBA" id="ARBA00022837"/>
    </source>
</evidence>
<keyword evidence="3" id="KW-0217">Developmental protein</keyword>
<dbReference type="GO" id="GO:0005509">
    <property type="term" value="F:calcium ion binding"/>
    <property type="evidence" value="ECO:0007669"/>
    <property type="project" value="TreeGrafter"/>
</dbReference>
<dbReference type="GO" id="GO:0005886">
    <property type="term" value="C:plasma membrane"/>
    <property type="evidence" value="ECO:0007669"/>
    <property type="project" value="UniProtKB-SubCell"/>
</dbReference>
<dbReference type="GO" id="GO:0007224">
    <property type="term" value="P:smoothened signaling pathway"/>
    <property type="evidence" value="ECO:0007669"/>
    <property type="project" value="TreeGrafter"/>
</dbReference>
<dbReference type="InterPro" id="IPR001767">
    <property type="entry name" value="Hedgehog_Hint"/>
</dbReference>
<keyword evidence="6" id="KW-0808">Transferase</keyword>
<dbReference type="GO" id="GO:0008233">
    <property type="term" value="F:peptidase activity"/>
    <property type="evidence" value="ECO:0007669"/>
    <property type="project" value="UniProtKB-KW"/>
</dbReference>
<evidence type="ECO:0000256" key="1">
    <source>
        <dbReference type="ARBA" id="ARBA00004193"/>
    </source>
</evidence>
<protein>
    <recommendedName>
        <fullName evidence="21">Hedgehog protein</fullName>
    </recommendedName>
</protein>
<evidence type="ECO:0000256" key="8">
    <source>
        <dbReference type="ARBA" id="ARBA00022729"/>
    </source>
</evidence>
<dbReference type="InterPro" id="IPR009045">
    <property type="entry name" value="Zn_M74/Hedgehog-like"/>
</dbReference>
<dbReference type="InterPro" id="IPR001657">
    <property type="entry name" value="Hedgehog"/>
</dbReference>
<dbReference type="Proteomes" id="UP000678393">
    <property type="component" value="Unassembled WGS sequence"/>
</dbReference>
<dbReference type="AlphaFoldDB" id="A0A8S3YY39"/>
<dbReference type="SUPFAM" id="SSF55166">
    <property type="entry name" value="Hedgehog/DD-peptidase"/>
    <property type="match status" value="1"/>
</dbReference>
<evidence type="ECO:0000256" key="16">
    <source>
        <dbReference type="SAM" id="MobiDB-lite"/>
    </source>
</evidence>
<dbReference type="GO" id="GO:0001708">
    <property type="term" value="P:cell fate specification"/>
    <property type="evidence" value="ECO:0007669"/>
    <property type="project" value="TreeGrafter"/>
</dbReference>
<dbReference type="EMBL" id="CAJHNH020000902">
    <property type="protein sequence ID" value="CAG5120462.1"/>
    <property type="molecule type" value="Genomic_DNA"/>
</dbReference>
<name>A0A8S3YY39_9EUPU</name>
<evidence type="ECO:0000256" key="9">
    <source>
        <dbReference type="ARBA" id="ARBA00022801"/>
    </source>
</evidence>
<feature type="non-terminal residue" evidence="19">
    <location>
        <position position="1"/>
    </location>
</feature>
<dbReference type="PRINTS" id="PR00632">
    <property type="entry name" value="SONICHHOG"/>
</dbReference>
<dbReference type="SMART" id="SM00305">
    <property type="entry name" value="HintC"/>
    <property type="match status" value="1"/>
</dbReference>
<proteinExistence type="inferred from homology"/>
<comment type="catalytic activity">
    <reaction evidence="15">
        <text>glycyl-L-cysteinyl-[protein] + cholesterol + H(+) = [protein]-C-terminal glycyl cholesterol ester + N-terminal L-cysteinyl-[protein]</text>
        <dbReference type="Rhea" id="RHEA:59504"/>
        <dbReference type="Rhea" id="RHEA-COMP:12707"/>
        <dbReference type="Rhea" id="RHEA-COMP:15369"/>
        <dbReference type="Rhea" id="RHEA-COMP:15374"/>
        <dbReference type="ChEBI" id="CHEBI:15378"/>
        <dbReference type="ChEBI" id="CHEBI:16113"/>
        <dbReference type="ChEBI" id="CHEBI:65250"/>
        <dbReference type="ChEBI" id="CHEBI:143135"/>
        <dbReference type="ChEBI" id="CHEBI:143140"/>
    </reaction>
    <physiologicalReaction direction="left-to-right" evidence="15">
        <dbReference type="Rhea" id="RHEA:59505"/>
    </physiologicalReaction>
</comment>
<sequence length="380" mass="42124">RCKDKLNTLAISVLNQWPGVKLRVTEAWDEDGMHAENSLHYEGRAVDITTSDRDRSKYGMLARLAVEAGFDWVYYETRGHVHCSVKSDSSVAINFGGCFSSSSQVLTLSGQTKQLSEIQIGDQILSLGESGLLEFSDVIAFLDYNHDQVANFYTLTTETGHSVTLTGKHLIHVMSPNTTSDLGNASASTRPHIGSDLPRLVFAEDVSIGQYVLFANYESSTSTENIPQRHHPSSLTSSENFPDTRNRFKTDTTSLAVFTPERIVSIQVRPLKGVYAPLTVSGTIVVDGIITSCYAFLKDVQLAHASFAPLRAYHMTQRILSDWLHGVTVFLDGMLHPPCVNFVPENETISQNRQNGAHWYARLLYNFAVNIVGMDIFISL</sequence>
<keyword evidence="8" id="KW-0732">Signal</keyword>
<comment type="caution">
    <text evidence="19">The sequence shown here is derived from an EMBL/GenBank/DDBJ whole genome shotgun (WGS) entry which is preliminary data.</text>
</comment>
<dbReference type="SMART" id="SM00306">
    <property type="entry name" value="HintN"/>
    <property type="match status" value="1"/>
</dbReference>
<comment type="similarity">
    <text evidence="2">Belongs to the hedgehog family.</text>
</comment>
<dbReference type="GO" id="GO:0048731">
    <property type="term" value="P:system development"/>
    <property type="evidence" value="ECO:0007669"/>
    <property type="project" value="UniProtKB-ARBA"/>
</dbReference>
<evidence type="ECO:0000256" key="7">
    <source>
        <dbReference type="ARBA" id="ARBA00022723"/>
    </source>
</evidence>
<dbReference type="InterPro" id="IPR050387">
    <property type="entry name" value="Hedgehog_Signaling"/>
</dbReference>
<keyword evidence="4" id="KW-1003">Cell membrane</keyword>
<dbReference type="CDD" id="cd00081">
    <property type="entry name" value="Hint"/>
    <property type="match status" value="1"/>
</dbReference>
<dbReference type="InterPro" id="IPR003586">
    <property type="entry name" value="Hint_dom_C"/>
</dbReference>